<evidence type="ECO:0000256" key="4">
    <source>
        <dbReference type="ARBA" id="ARBA00022679"/>
    </source>
</evidence>
<reference evidence="9 10" key="1">
    <citation type="submission" date="2024-02" db="EMBL/GenBank/DDBJ databases">
        <title>Complete genome sequence of Pelagibacterium nitratireducens ZH15.</title>
        <authorList>
            <person name="Zhao L.H."/>
        </authorList>
    </citation>
    <scope>NUCLEOTIDE SEQUENCE [LARGE SCALE GENOMIC DNA]</scope>
    <source>
        <strain evidence="9 10">ZH15</strain>
    </source>
</reference>
<evidence type="ECO:0000256" key="1">
    <source>
        <dbReference type="ARBA" id="ARBA00001933"/>
    </source>
</evidence>
<evidence type="ECO:0000313" key="9">
    <source>
        <dbReference type="EMBL" id="WWT33349.1"/>
    </source>
</evidence>
<dbReference type="SUPFAM" id="SSF53383">
    <property type="entry name" value="PLP-dependent transferases"/>
    <property type="match status" value="1"/>
</dbReference>
<dbReference type="InterPro" id="IPR004839">
    <property type="entry name" value="Aminotransferase_I/II_large"/>
</dbReference>
<dbReference type="InterPro" id="IPR015421">
    <property type="entry name" value="PyrdxlP-dep_Trfase_major"/>
</dbReference>
<dbReference type="InterPro" id="IPR050106">
    <property type="entry name" value="HistidinolP_aminotransfase"/>
</dbReference>
<evidence type="ECO:0000313" key="10">
    <source>
        <dbReference type="Proteomes" id="UP001369958"/>
    </source>
</evidence>
<dbReference type="Pfam" id="PF00155">
    <property type="entry name" value="Aminotran_1_2"/>
    <property type="match status" value="1"/>
</dbReference>
<dbReference type="Proteomes" id="UP001369958">
    <property type="component" value="Chromosome"/>
</dbReference>
<dbReference type="Gene3D" id="3.90.1150.10">
    <property type="entry name" value="Aspartate Aminotransferase, domain 1"/>
    <property type="match status" value="1"/>
</dbReference>
<evidence type="ECO:0000256" key="2">
    <source>
        <dbReference type="ARBA" id="ARBA00007970"/>
    </source>
</evidence>
<dbReference type="InterPro" id="IPR001917">
    <property type="entry name" value="Aminotrans_II_pyridoxalP_BS"/>
</dbReference>
<name>A0ABZ2I0H8_9HYPH</name>
<gene>
    <name evidence="9" type="ORF">V6617_02475</name>
</gene>
<evidence type="ECO:0000256" key="3">
    <source>
        <dbReference type="ARBA" id="ARBA00022576"/>
    </source>
</evidence>
<dbReference type="GO" id="GO:0008483">
    <property type="term" value="F:transaminase activity"/>
    <property type="evidence" value="ECO:0007669"/>
    <property type="project" value="UniProtKB-KW"/>
</dbReference>
<evidence type="ECO:0000256" key="6">
    <source>
        <dbReference type="ARBA" id="ARBA00029440"/>
    </source>
</evidence>
<keyword evidence="5 7" id="KW-0663">Pyridoxal phosphate</keyword>
<dbReference type="Gene3D" id="3.40.640.10">
    <property type="entry name" value="Type I PLP-dependent aspartate aminotransferase-like (Major domain)"/>
    <property type="match status" value="1"/>
</dbReference>
<dbReference type="PROSITE" id="PS00599">
    <property type="entry name" value="AA_TRANSFER_CLASS_2"/>
    <property type="match status" value="1"/>
</dbReference>
<proteinExistence type="inferred from homology"/>
<comment type="cofactor">
    <cofactor evidence="1 7">
        <name>pyridoxal 5'-phosphate</name>
        <dbReference type="ChEBI" id="CHEBI:597326"/>
    </cofactor>
</comment>
<dbReference type="EMBL" id="CP146275">
    <property type="protein sequence ID" value="WWT33349.1"/>
    <property type="molecule type" value="Genomic_DNA"/>
</dbReference>
<dbReference type="InterPro" id="IPR015424">
    <property type="entry name" value="PyrdxlP-dep_Trfase"/>
</dbReference>
<dbReference type="RefSeq" id="WP_338608872.1">
    <property type="nucleotide sequence ID" value="NZ_CP146275.1"/>
</dbReference>
<dbReference type="PANTHER" id="PTHR43643:SF3">
    <property type="entry name" value="HISTIDINOL-PHOSPHATE AMINOTRANSFERASE"/>
    <property type="match status" value="1"/>
</dbReference>
<dbReference type="InterPro" id="IPR015422">
    <property type="entry name" value="PyrdxlP-dep_Trfase_small"/>
</dbReference>
<keyword evidence="3 9" id="KW-0032">Aminotransferase</keyword>
<comment type="pathway">
    <text evidence="6">Amino-acid biosynthesis.</text>
</comment>
<comment type="similarity">
    <text evidence="2">Belongs to the class-II pyridoxal-phosphate-dependent aminotransferase family. Histidinol-phosphate aminotransferase subfamily.</text>
</comment>
<dbReference type="CDD" id="cd00609">
    <property type="entry name" value="AAT_like"/>
    <property type="match status" value="1"/>
</dbReference>
<keyword evidence="10" id="KW-1185">Reference proteome</keyword>
<protein>
    <submittedName>
        <fullName evidence="9">Pyridoxal phosphate-dependent aminotransferase</fullName>
    </submittedName>
</protein>
<keyword evidence="4" id="KW-0808">Transferase</keyword>
<evidence type="ECO:0000259" key="8">
    <source>
        <dbReference type="Pfam" id="PF00155"/>
    </source>
</evidence>
<feature type="domain" description="Aminotransferase class I/classII large" evidence="8">
    <location>
        <begin position="37"/>
        <end position="360"/>
    </location>
</feature>
<organism evidence="9 10">
    <name type="scientific">Pelagibacterium nitratireducens</name>
    <dbReference type="NCBI Taxonomy" id="1046114"/>
    <lineage>
        <taxon>Bacteria</taxon>
        <taxon>Pseudomonadati</taxon>
        <taxon>Pseudomonadota</taxon>
        <taxon>Alphaproteobacteria</taxon>
        <taxon>Hyphomicrobiales</taxon>
        <taxon>Devosiaceae</taxon>
        <taxon>Pelagibacterium</taxon>
    </lineage>
</organism>
<dbReference type="NCBIfam" id="NF006014">
    <property type="entry name" value="PRK08153.1"/>
    <property type="match status" value="1"/>
</dbReference>
<dbReference type="PANTHER" id="PTHR43643">
    <property type="entry name" value="HISTIDINOL-PHOSPHATE AMINOTRANSFERASE 2"/>
    <property type="match status" value="1"/>
</dbReference>
<accession>A0ABZ2I0H8</accession>
<evidence type="ECO:0000256" key="7">
    <source>
        <dbReference type="RuleBase" id="RU003693"/>
    </source>
</evidence>
<evidence type="ECO:0000256" key="5">
    <source>
        <dbReference type="ARBA" id="ARBA00022898"/>
    </source>
</evidence>
<sequence length="369" mass="39612">MAGPDLSAIIASLPATVPFVGPEVIERKTGIKLRARLGANESPFGPSPKVIAAIAEAAPDVWTYGDSENHELKEALARHLGTPMETIAIGEGIDGLLGLTCRLYLEPGDKVVTSLGAYPTFNYHVAAQGAELVKIPYDEKDRESLSGLLDTVLDVGPKIVYLANPDNPMGTWWSADEITHFIDAIPADTLIILDEAYGETAPASTLPPMALMRPNLLRYRTFSKAYGLAGMRIGYAIGTPHAIAGFDRIRNHFGVTKLSQIAAVTALADQDYLAQTLAAIAAGRDEIITRARGLGLKPIVSATNFVAIDCDADDTYATMVLTEMQARGVFIRKPAVPGLNRCIRMSVGTQKDIALACDVLEDIIRKISR</sequence>